<dbReference type="Proteomes" id="UP000789342">
    <property type="component" value="Unassembled WGS sequence"/>
</dbReference>
<keyword evidence="2" id="KW-1185">Reference proteome</keyword>
<dbReference type="AlphaFoldDB" id="A0A9N9JF46"/>
<sequence>KAKTITTDSVHHLQTLTINRKSNLEGLACGITTLRIQLSKKAWAKLINFTLKLLYLLVWLPRSITANTSIVLGIKWKKSTPKLTATKLKELPEAQSDLLNKIIKYSNS</sequence>
<name>A0A9N9JF46_9GLOM</name>
<gene>
    <name evidence="1" type="ORF">AMORRO_LOCUS17191</name>
</gene>
<dbReference type="EMBL" id="CAJVPV010051418">
    <property type="protein sequence ID" value="CAG8779312.1"/>
    <property type="molecule type" value="Genomic_DNA"/>
</dbReference>
<proteinExistence type="predicted"/>
<comment type="caution">
    <text evidence="1">The sequence shown here is derived from an EMBL/GenBank/DDBJ whole genome shotgun (WGS) entry which is preliminary data.</text>
</comment>
<accession>A0A9N9JF46</accession>
<evidence type="ECO:0000313" key="1">
    <source>
        <dbReference type="EMBL" id="CAG8779312.1"/>
    </source>
</evidence>
<protein>
    <submittedName>
        <fullName evidence="1">4705_t:CDS:1</fullName>
    </submittedName>
</protein>
<reference evidence="1" key="1">
    <citation type="submission" date="2021-06" db="EMBL/GenBank/DDBJ databases">
        <authorList>
            <person name="Kallberg Y."/>
            <person name="Tangrot J."/>
            <person name="Rosling A."/>
        </authorList>
    </citation>
    <scope>NUCLEOTIDE SEQUENCE</scope>
    <source>
        <strain evidence="1">CL551</strain>
    </source>
</reference>
<evidence type="ECO:0000313" key="2">
    <source>
        <dbReference type="Proteomes" id="UP000789342"/>
    </source>
</evidence>
<feature type="non-terminal residue" evidence="1">
    <location>
        <position position="1"/>
    </location>
</feature>
<organism evidence="1 2">
    <name type="scientific">Acaulospora morrowiae</name>
    <dbReference type="NCBI Taxonomy" id="94023"/>
    <lineage>
        <taxon>Eukaryota</taxon>
        <taxon>Fungi</taxon>
        <taxon>Fungi incertae sedis</taxon>
        <taxon>Mucoromycota</taxon>
        <taxon>Glomeromycotina</taxon>
        <taxon>Glomeromycetes</taxon>
        <taxon>Diversisporales</taxon>
        <taxon>Acaulosporaceae</taxon>
        <taxon>Acaulospora</taxon>
    </lineage>
</organism>